<accession>A0ABD1BK55</accession>
<dbReference type="GO" id="GO:0051997">
    <property type="term" value="F:2-oxo-4-hydroxy-4-carboxy-5-ureidoimidazoline decarboxylase activity"/>
    <property type="evidence" value="ECO:0007669"/>
    <property type="project" value="UniProtKB-EC"/>
</dbReference>
<dbReference type="EMBL" id="JBANAX010000243">
    <property type="protein sequence ID" value="KAL1217567.1"/>
    <property type="molecule type" value="Genomic_DNA"/>
</dbReference>
<proteinExistence type="predicted"/>
<dbReference type="Gene3D" id="2.60.40.180">
    <property type="entry name" value="Transthyretin/hydroxyisourate hydrolase domain"/>
    <property type="match status" value="1"/>
</dbReference>
<dbReference type="InterPro" id="IPR023418">
    <property type="entry name" value="Thyroxine_BS"/>
</dbReference>
<evidence type="ECO:0000256" key="1">
    <source>
        <dbReference type="ARBA" id="ARBA00001043"/>
    </source>
</evidence>
<dbReference type="InterPro" id="IPR018020">
    <property type="entry name" value="OHCU_decarboxylase"/>
</dbReference>
<evidence type="ECO:0000256" key="3">
    <source>
        <dbReference type="ARBA" id="ARBA00004754"/>
    </source>
</evidence>
<dbReference type="InterPro" id="IPR023416">
    <property type="entry name" value="Transthyretin/HIU_hydrolase_d"/>
</dbReference>
<evidence type="ECO:0000256" key="5">
    <source>
        <dbReference type="ARBA" id="ARBA00022793"/>
    </source>
</evidence>
<keyword evidence="12" id="KW-1185">Reference proteome</keyword>
<feature type="domain" description="Transthyretin/hydroxyisourate hydrolase" evidence="9">
    <location>
        <begin position="208"/>
        <end position="326"/>
    </location>
</feature>
<dbReference type="CDD" id="cd05822">
    <property type="entry name" value="TLP_HIUase"/>
    <property type="match status" value="1"/>
</dbReference>
<evidence type="ECO:0000259" key="9">
    <source>
        <dbReference type="Pfam" id="PF00576"/>
    </source>
</evidence>
<comment type="catalytic activity">
    <reaction evidence="2">
        <text>5-hydroxy-2-oxo-4-ureido-2,5-dihydro-1H-imidazole-5-carboxylate + H(+) = (S)-allantoin + CO2</text>
        <dbReference type="Rhea" id="RHEA:26301"/>
        <dbReference type="ChEBI" id="CHEBI:15378"/>
        <dbReference type="ChEBI" id="CHEBI:15678"/>
        <dbReference type="ChEBI" id="CHEBI:16526"/>
        <dbReference type="ChEBI" id="CHEBI:58639"/>
        <dbReference type="EC" id="4.1.1.97"/>
    </reaction>
</comment>
<dbReference type="PANTHER" id="PTHR43466">
    <property type="entry name" value="2-OXO-4-HYDROXY-4-CARBOXY-5-UREIDOIMIDAZOLINE DECARBOXYLASE-RELATED"/>
    <property type="match status" value="1"/>
</dbReference>
<evidence type="ECO:0000256" key="6">
    <source>
        <dbReference type="ARBA" id="ARBA00022801"/>
    </source>
</evidence>
<dbReference type="SUPFAM" id="SSF158694">
    <property type="entry name" value="UraD-Like"/>
    <property type="match status" value="1"/>
</dbReference>
<dbReference type="SUPFAM" id="SSF49472">
    <property type="entry name" value="Transthyretin (synonym: prealbumin)"/>
    <property type="match status" value="1"/>
</dbReference>
<comment type="caution">
    <text evidence="11">The sequence shown here is derived from an EMBL/GenBank/DDBJ whole genome shotgun (WGS) entry which is preliminary data.</text>
</comment>
<feature type="domain" description="Oxo-4-hydroxy-4-carboxy-5-ureidoimidazoline decarboxylase" evidence="10">
    <location>
        <begin position="13"/>
        <end position="155"/>
    </location>
</feature>
<dbReference type="PROSITE" id="PS00769">
    <property type="entry name" value="TRANSTHYRETIN_2"/>
    <property type="match status" value="1"/>
</dbReference>
<evidence type="ECO:0000259" key="10">
    <source>
        <dbReference type="Pfam" id="PF09349"/>
    </source>
</evidence>
<dbReference type="NCBIfam" id="TIGR02962">
    <property type="entry name" value="hdxy_isourate"/>
    <property type="match status" value="1"/>
</dbReference>
<evidence type="ECO:0000256" key="4">
    <source>
        <dbReference type="ARBA" id="ARBA00022631"/>
    </source>
</evidence>
<reference evidence="11 12" key="1">
    <citation type="submission" date="2024-04" db="EMBL/GenBank/DDBJ databases">
        <title>Genome assembly C_amara_ONT_v2.</title>
        <authorList>
            <person name="Yant L."/>
            <person name="Moore C."/>
            <person name="Slenker M."/>
        </authorList>
    </citation>
    <scope>NUCLEOTIDE SEQUENCE [LARGE SCALE GENOMIC DNA]</scope>
    <source>
        <tissue evidence="11">Leaf</tissue>
    </source>
</reference>
<evidence type="ECO:0000256" key="7">
    <source>
        <dbReference type="ARBA" id="ARBA00023239"/>
    </source>
</evidence>
<keyword evidence="4" id="KW-0659">Purine metabolism</keyword>
<comment type="pathway">
    <text evidence="3">Purine metabolism; urate degradation; (S)-allantoin from urate: step 3/3.</text>
</comment>
<evidence type="ECO:0000313" key="12">
    <source>
        <dbReference type="Proteomes" id="UP001558713"/>
    </source>
</evidence>
<dbReference type="PROSITE" id="PS00768">
    <property type="entry name" value="TRANSTHYRETIN_1"/>
    <property type="match status" value="1"/>
</dbReference>
<feature type="binding site" evidence="8">
    <location>
        <position position="211"/>
    </location>
    <ligand>
        <name>substrate</name>
    </ligand>
</feature>
<gene>
    <name evidence="11" type="ORF">V5N11_004731</name>
</gene>
<dbReference type="PRINTS" id="PR00189">
    <property type="entry name" value="TRNSTHYRETIN"/>
</dbReference>
<dbReference type="InterPro" id="IPR000895">
    <property type="entry name" value="Transthyretin/HIU_hydrolase"/>
</dbReference>
<keyword evidence="7" id="KW-0456">Lyase</keyword>
<feature type="binding site" evidence="8">
    <location>
        <position position="324"/>
    </location>
    <ligand>
        <name>substrate</name>
    </ligand>
</feature>
<dbReference type="GO" id="GO:0006144">
    <property type="term" value="P:purine nucleobase metabolic process"/>
    <property type="evidence" value="ECO:0007669"/>
    <property type="project" value="UniProtKB-KW"/>
</dbReference>
<dbReference type="Pfam" id="PF09349">
    <property type="entry name" value="OHCU_decarbox"/>
    <property type="match status" value="1"/>
</dbReference>
<dbReference type="InterPro" id="IPR036778">
    <property type="entry name" value="OHCU_decarboxylase_sf"/>
</dbReference>
<dbReference type="PANTHER" id="PTHR43466:SF1">
    <property type="entry name" value="2-OXO-4-HYDROXY-4-CARBOXY-5-UREIDOIMIDAZOLINE DECARBOXYLASE-RELATED"/>
    <property type="match status" value="1"/>
</dbReference>
<dbReference type="FunFam" id="2.60.40.180:FF:000003">
    <property type="entry name" value="Uric acid degradation bifunctional protein TTL"/>
    <property type="match status" value="1"/>
</dbReference>
<dbReference type="Pfam" id="PF00576">
    <property type="entry name" value="Transthyretin"/>
    <property type="match status" value="1"/>
</dbReference>
<evidence type="ECO:0000313" key="11">
    <source>
        <dbReference type="EMBL" id="KAL1217567.1"/>
    </source>
</evidence>
<dbReference type="AlphaFoldDB" id="A0ABD1BK55"/>
<dbReference type="Gene3D" id="1.10.3330.10">
    <property type="entry name" value="Oxo-4-hydroxy-4-carboxy-5-ureidoimidazoline decarboxylase"/>
    <property type="match status" value="1"/>
</dbReference>
<keyword evidence="6" id="KW-0378">Hydrolase</keyword>
<dbReference type="GO" id="GO:0033971">
    <property type="term" value="F:hydroxyisourate hydrolase activity"/>
    <property type="evidence" value="ECO:0007669"/>
    <property type="project" value="UniProtKB-EC"/>
</dbReference>
<protein>
    <submittedName>
        <fullName evidence="11">Uric acid degradation bifunctional protein TTL</fullName>
    </submittedName>
</protein>
<comment type="catalytic activity">
    <reaction evidence="1">
        <text>5-hydroxyisourate + H2O = 5-hydroxy-2-oxo-4-ureido-2,5-dihydro-1H-imidazole-5-carboxylate + H(+)</text>
        <dbReference type="Rhea" id="RHEA:23736"/>
        <dbReference type="ChEBI" id="CHEBI:15377"/>
        <dbReference type="ChEBI" id="CHEBI:15378"/>
        <dbReference type="ChEBI" id="CHEBI:18072"/>
        <dbReference type="ChEBI" id="CHEBI:58639"/>
        <dbReference type="EC" id="3.5.2.17"/>
    </reaction>
</comment>
<sequence>MAMEIGEDDWLVCCGSTDFAKLMMKASPFNSLVTAIDTARDIWLNQVNVTAWLQAFSAHPQIGKSPSPSINSDFARLSESEQSTAFSTTSASALQELTEWNVLYKQKFGFIFIICASGRTHAEMLDALKGRYANRPIVELEIAAKEQMKITELRMTKLFSDKAKVVSETDLSSSSIATKPQEDRLRIIGGHLNVAAEAKPPKRSRPPITTHVLDVSRGAPAVGVEVHLEVWTGSTTKPSFGYGDGGVWSSVGTSATDKDGRSGPLMDLVEALNPGTYRISFNTAKYLPGGFFPYVSIAFEVKESQKLEHFHVPLLVSPFSFTTYRGS</sequence>
<dbReference type="InterPro" id="IPR014306">
    <property type="entry name" value="Hydroxyisourate_hydrolase"/>
</dbReference>
<dbReference type="InterPro" id="IPR036817">
    <property type="entry name" value="Transthyretin/HIU_hydrolase_sf"/>
</dbReference>
<organism evidence="11 12">
    <name type="scientific">Cardamine amara subsp. amara</name>
    <dbReference type="NCBI Taxonomy" id="228776"/>
    <lineage>
        <taxon>Eukaryota</taxon>
        <taxon>Viridiplantae</taxon>
        <taxon>Streptophyta</taxon>
        <taxon>Embryophyta</taxon>
        <taxon>Tracheophyta</taxon>
        <taxon>Spermatophyta</taxon>
        <taxon>Magnoliopsida</taxon>
        <taxon>eudicotyledons</taxon>
        <taxon>Gunneridae</taxon>
        <taxon>Pentapetalae</taxon>
        <taxon>rosids</taxon>
        <taxon>malvids</taxon>
        <taxon>Brassicales</taxon>
        <taxon>Brassicaceae</taxon>
        <taxon>Cardamineae</taxon>
        <taxon>Cardamine</taxon>
    </lineage>
</organism>
<keyword evidence="5" id="KW-0210">Decarboxylase</keyword>
<dbReference type="FunFam" id="1.10.3330.10:FF:000002">
    <property type="entry name" value="Uric acid degradation bifunctional protein TTL"/>
    <property type="match status" value="1"/>
</dbReference>
<evidence type="ECO:0000256" key="2">
    <source>
        <dbReference type="ARBA" id="ARBA00001163"/>
    </source>
</evidence>
<dbReference type="InterPro" id="IPR023419">
    <property type="entry name" value="Transthyretin_CS"/>
</dbReference>
<name>A0ABD1BK55_CARAN</name>
<feature type="binding site" evidence="8">
    <location>
        <position position="261"/>
    </location>
    <ligand>
        <name>substrate</name>
    </ligand>
</feature>
<dbReference type="Proteomes" id="UP001558713">
    <property type="component" value="Unassembled WGS sequence"/>
</dbReference>
<evidence type="ECO:0000256" key="8">
    <source>
        <dbReference type="PIRSR" id="PIRSR600895-51"/>
    </source>
</evidence>